<comment type="similarity">
    <text evidence="2">Belongs to the glycosyl hydrolase 35 family.</text>
</comment>
<comment type="catalytic activity">
    <reaction evidence="1">
        <text>Hydrolysis of terminal non-reducing beta-D-galactose residues in beta-D-galactosides.</text>
        <dbReference type="EC" id="3.2.1.23"/>
    </reaction>
</comment>
<dbReference type="Proteomes" id="UP000321947">
    <property type="component" value="Unassembled WGS sequence"/>
</dbReference>
<proteinExistence type="inferred from homology"/>
<evidence type="ECO:0000259" key="4">
    <source>
        <dbReference type="Pfam" id="PF01301"/>
    </source>
</evidence>
<gene>
    <name evidence="5" type="ORF">E5676_scaffold436G00720</name>
</gene>
<dbReference type="Gene3D" id="3.20.20.80">
    <property type="entry name" value="Glycosidases"/>
    <property type="match status" value="1"/>
</dbReference>
<sequence>MTLAYGDAGKAYIKWCAQMARSLNISVLWIIWQQSDALQPIINTYNGFYYDNFTPNNPKSPKISIENWVGWFKKWSDKDPYKIAEDVAFSTARVFQSGAVFNNYYMYHTNFGRTSEGPFITTSYDYNGHLMNMGT</sequence>
<dbReference type="GO" id="GO:0005975">
    <property type="term" value="P:carbohydrate metabolic process"/>
    <property type="evidence" value="ECO:0007669"/>
    <property type="project" value="InterPro"/>
</dbReference>
<dbReference type="InterPro" id="IPR001944">
    <property type="entry name" value="Glycoside_Hdrlase_35"/>
</dbReference>
<dbReference type="InterPro" id="IPR031330">
    <property type="entry name" value="Gly_Hdrlase_35_cat"/>
</dbReference>
<dbReference type="PANTHER" id="PTHR23421">
    <property type="entry name" value="BETA-GALACTOSIDASE RELATED"/>
    <property type="match status" value="1"/>
</dbReference>
<evidence type="ECO:0000256" key="1">
    <source>
        <dbReference type="ARBA" id="ARBA00001412"/>
    </source>
</evidence>
<dbReference type="EMBL" id="SSTD01003661">
    <property type="protein sequence ID" value="TYK25858.1"/>
    <property type="molecule type" value="Genomic_DNA"/>
</dbReference>
<dbReference type="InterPro" id="IPR017853">
    <property type="entry name" value="GH"/>
</dbReference>
<comment type="caution">
    <text evidence="5">The sequence shown here is derived from an EMBL/GenBank/DDBJ whole genome shotgun (WGS) entry which is preliminary data.</text>
</comment>
<dbReference type="SUPFAM" id="SSF51445">
    <property type="entry name" value="(Trans)glycosidases"/>
    <property type="match status" value="1"/>
</dbReference>
<dbReference type="EC" id="3.2.1.23" evidence="3"/>
<dbReference type="AlphaFoldDB" id="A0A5D3DQN7"/>
<dbReference type="Pfam" id="PF01301">
    <property type="entry name" value="Glyco_hydro_35"/>
    <property type="match status" value="1"/>
</dbReference>
<evidence type="ECO:0000313" key="5">
    <source>
        <dbReference type="EMBL" id="TYK25858.1"/>
    </source>
</evidence>
<organism evidence="5 6">
    <name type="scientific">Cucumis melo var. makuwa</name>
    <name type="common">Oriental melon</name>
    <dbReference type="NCBI Taxonomy" id="1194695"/>
    <lineage>
        <taxon>Eukaryota</taxon>
        <taxon>Viridiplantae</taxon>
        <taxon>Streptophyta</taxon>
        <taxon>Embryophyta</taxon>
        <taxon>Tracheophyta</taxon>
        <taxon>Spermatophyta</taxon>
        <taxon>Magnoliopsida</taxon>
        <taxon>eudicotyledons</taxon>
        <taxon>Gunneridae</taxon>
        <taxon>Pentapetalae</taxon>
        <taxon>rosids</taxon>
        <taxon>fabids</taxon>
        <taxon>Cucurbitales</taxon>
        <taxon>Cucurbitaceae</taxon>
        <taxon>Benincaseae</taxon>
        <taxon>Cucumis</taxon>
    </lineage>
</organism>
<feature type="domain" description="Glycoside hydrolase 35 catalytic" evidence="4">
    <location>
        <begin position="5"/>
        <end position="134"/>
    </location>
</feature>
<protein>
    <recommendedName>
        <fullName evidence="3">beta-galactosidase</fullName>
        <ecNumber evidence="3">3.2.1.23</ecNumber>
    </recommendedName>
</protein>
<reference evidence="5 6" key="1">
    <citation type="submission" date="2019-08" db="EMBL/GenBank/DDBJ databases">
        <title>Draft genome sequences of two oriental melons (Cucumis melo L. var makuwa).</title>
        <authorList>
            <person name="Kwon S.-Y."/>
        </authorList>
    </citation>
    <scope>NUCLEOTIDE SEQUENCE [LARGE SCALE GENOMIC DNA]</scope>
    <source>
        <strain evidence="6">cv. Chang Bougi</strain>
        <tissue evidence="5">Leaf</tissue>
    </source>
</reference>
<dbReference type="GO" id="GO:0004565">
    <property type="term" value="F:beta-galactosidase activity"/>
    <property type="evidence" value="ECO:0007669"/>
    <property type="project" value="UniProtKB-EC"/>
</dbReference>
<evidence type="ECO:0000256" key="3">
    <source>
        <dbReference type="ARBA" id="ARBA00012756"/>
    </source>
</evidence>
<accession>A0A5D3DQN7</accession>
<evidence type="ECO:0000256" key="2">
    <source>
        <dbReference type="ARBA" id="ARBA00009809"/>
    </source>
</evidence>
<name>A0A5D3DQN7_CUCMM</name>
<dbReference type="PRINTS" id="PR00742">
    <property type="entry name" value="GLHYDRLASE35"/>
</dbReference>
<evidence type="ECO:0000313" key="6">
    <source>
        <dbReference type="Proteomes" id="UP000321947"/>
    </source>
</evidence>